<reference evidence="2" key="1">
    <citation type="submission" date="2022-05" db="EMBL/GenBank/DDBJ databases">
        <title>The Musa troglodytarum L. genome provides insights into the mechanism of non-climacteric behaviour and enrichment of carotenoids.</title>
        <authorList>
            <person name="Wang J."/>
        </authorList>
    </citation>
    <scope>NUCLEOTIDE SEQUENCE</scope>
    <source>
        <tissue evidence="2">Leaf</tissue>
    </source>
</reference>
<gene>
    <name evidence="2" type="ORF">MUK42_18590</name>
</gene>
<keyword evidence="1" id="KW-1133">Transmembrane helix</keyword>
<organism evidence="2 3">
    <name type="scientific">Musa troglodytarum</name>
    <name type="common">fe'i banana</name>
    <dbReference type="NCBI Taxonomy" id="320322"/>
    <lineage>
        <taxon>Eukaryota</taxon>
        <taxon>Viridiplantae</taxon>
        <taxon>Streptophyta</taxon>
        <taxon>Embryophyta</taxon>
        <taxon>Tracheophyta</taxon>
        <taxon>Spermatophyta</taxon>
        <taxon>Magnoliopsida</taxon>
        <taxon>Liliopsida</taxon>
        <taxon>Zingiberales</taxon>
        <taxon>Musaceae</taxon>
        <taxon>Musa</taxon>
    </lineage>
</organism>
<accession>A0A9E7ETB1</accession>
<evidence type="ECO:0000256" key="1">
    <source>
        <dbReference type="SAM" id="Phobius"/>
    </source>
</evidence>
<keyword evidence="1" id="KW-0812">Transmembrane</keyword>
<protein>
    <submittedName>
        <fullName evidence="2">Uncharacterized protein</fullName>
    </submittedName>
</protein>
<dbReference type="EMBL" id="CP097503">
    <property type="protein sequence ID" value="URD82811.1"/>
    <property type="molecule type" value="Genomic_DNA"/>
</dbReference>
<dbReference type="Proteomes" id="UP001055439">
    <property type="component" value="Chromosome 10"/>
</dbReference>
<sequence>MIKAIDMMDHSNLVPLMAYYSKDEKLSVYDYMPMSIIFALVCPSFLSFI</sequence>
<name>A0A9E7ETB1_9LILI</name>
<keyword evidence="3" id="KW-1185">Reference proteome</keyword>
<proteinExistence type="predicted"/>
<feature type="transmembrane region" description="Helical" evidence="1">
    <location>
        <begin position="31"/>
        <end position="48"/>
    </location>
</feature>
<keyword evidence="1" id="KW-0472">Membrane</keyword>
<evidence type="ECO:0000313" key="2">
    <source>
        <dbReference type="EMBL" id="URD82811.1"/>
    </source>
</evidence>
<dbReference type="AlphaFoldDB" id="A0A9E7ETB1"/>
<dbReference type="OrthoDB" id="786562at2759"/>
<evidence type="ECO:0000313" key="3">
    <source>
        <dbReference type="Proteomes" id="UP001055439"/>
    </source>
</evidence>